<reference evidence="5" key="1">
    <citation type="submission" date="2021-01" db="UniProtKB">
        <authorList>
            <consortium name="EnsemblMetazoa"/>
        </authorList>
    </citation>
    <scope>IDENTIFICATION</scope>
</reference>
<feature type="signal peptide" evidence="3">
    <location>
        <begin position="1"/>
        <end position="24"/>
    </location>
</feature>
<evidence type="ECO:0000313" key="5">
    <source>
        <dbReference type="EnsemblMetazoa" id="CLYHEMP014388.1"/>
    </source>
</evidence>
<dbReference type="InterPro" id="IPR036508">
    <property type="entry name" value="Chitin-bd_dom_sf"/>
</dbReference>
<feature type="domain" description="Chitin-binding type-2" evidence="4">
    <location>
        <begin position="80"/>
        <end position="137"/>
    </location>
</feature>
<feature type="compositionally biased region" description="Basic and acidic residues" evidence="1">
    <location>
        <begin position="694"/>
        <end position="712"/>
    </location>
</feature>
<feature type="transmembrane region" description="Helical" evidence="2">
    <location>
        <begin position="979"/>
        <end position="1005"/>
    </location>
</feature>
<keyword evidence="2" id="KW-0472">Membrane</keyword>
<dbReference type="SMART" id="SM00494">
    <property type="entry name" value="ChtBD2"/>
    <property type="match status" value="2"/>
</dbReference>
<feature type="region of interest" description="Disordered" evidence="1">
    <location>
        <begin position="694"/>
        <end position="717"/>
    </location>
</feature>
<dbReference type="PROSITE" id="PS50940">
    <property type="entry name" value="CHIT_BIND_II"/>
    <property type="match status" value="1"/>
</dbReference>
<keyword evidence="2" id="KW-0812">Transmembrane</keyword>
<evidence type="ECO:0000256" key="3">
    <source>
        <dbReference type="SAM" id="SignalP"/>
    </source>
</evidence>
<dbReference type="SUPFAM" id="SSF57625">
    <property type="entry name" value="Invertebrate chitin-binding proteins"/>
    <property type="match status" value="1"/>
</dbReference>
<dbReference type="GeneID" id="136813270"/>
<keyword evidence="3" id="KW-0732">Signal</keyword>
<dbReference type="EnsemblMetazoa" id="CLYHEMT014388.1">
    <property type="protein sequence ID" value="CLYHEMP014388.1"/>
    <property type="gene ID" value="CLYHEMG014388"/>
</dbReference>
<dbReference type="InterPro" id="IPR002557">
    <property type="entry name" value="Chitin-bd_dom"/>
</dbReference>
<organism evidence="5 6">
    <name type="scientific">Clytia hemisphaerica</name>
    <dbReference type="NCBI Taxonomy" id="252671"/>
    <lineage>
        <taxon>Eukaryota</taxon>
        <taxon>Metazoa</taxon>
        <taxon>Cnidaria</taxon>
        <taxon>Hydrozoa</taxon>
        <taxon>Hydroidolina</taxon>
        <taxon>Leptothecata</taxon>
        <taxon>Obeliida</taxon>
        <taxon>Clytiidae</taxon>
        <taxon>Clytia</taxon>
    </lineage>
</organism>
<dbReference type="Gene3D" id="2.170.140.10">
    <property type="entry name" value="Chitin binding domain"/>
    <property type="match status" value="1"/>
</dbReference>
<evidence type="ECO:0000256" key="2">
    <source>
        <dbReference type="SAM" id="Phobius"/>
    </source>
</evidence>
<protein>
    <recommendedName>
        <fullName evidence="4">Chitin-binding type-2 domain-containing protein</fullName>
    </recommendedName>
</protein>
<evidence type="ECO:0000256" key="1">
    <source>
        <dbReference type="SAM" id="MobiDB-lite"/>
    </source>
</evidence>
<feature type="transmembrane region" description="Helical" evidence="2">
    <location>
        <begin position="883"/>
        <end position="906"/>
    </location>
</feature>
<sequence>MEVEAKYTILLSFVFTIIPATSTSLKGLCTDDGNYPIKPYVFKYIQCKDGNAAIRFCLKNEMFVAAKSNCLTTKYSGYIDEFCKGRSDGDWVNPWSCHRFIFCEGEVSLNAQCPLNIFVFSPDVDECVTDSVYSCKQLGPDEHSTIYVSQSDNAQDLYNCGKTETRMPCRTLHFAISQCFTNLEKSNSEGTKGCNIKIDGGSLTNPYAYYIDSVNKAVSTEGFRLTLESLDSNVRPTIKCHIVNGTCNMKIKSSFSLDIKNINFEGEEDFIHQNNLLLQNYKPDGNFVTISGCNIENLQIMISSLGCTIDNSTVSNSRFVYSNTTVPVNHNVNRTCFINSSLMTDGGSVQQSSFWGTFRDENGELSPQILTTPHPEYDEGSGLSIESCTFDKALNGAIESIAYPGDLSIISCSFTDNQRPALSGNKAIVHFWNQQANFTLSKCTFKNNNVPLMSGSNVYVSNIQSVHISPPIRFLSSDDPEYFSLIKMENIPMDFNQNWVLECPTNTRITSNYNSRYFEFFCLPMENQMYSTSISTISWENESFIAQNAPRYKCPIEGSWTIHGIKSKGNYWGHFTKETGKIIFKRCPSTYCCRNIDDCLSYDTCRNERIGPLCSRCPPGYSISIFNEWGCVQTITCENKLIWIFILIDSILITLVLIFSDRTLYLLAYLGSRKTYQKRHRYRNVGRFPENERVRQAEPGERRQIEGRRAGETEGSSISEHIDRAGDIMDDRFHSIDYTLFEEDISQRDILQENEATSSNQIIEHPENQTDEMIDVNRSKYDDNNTAEPPEVPQILCQNQSFIDQQQNENRTTPSTQGMIKILFHFYQSTGLVLLQNPTSFIKLFPVEILVSFFSFKLQMPSLKLNNCPLHTQNIFEMELIKLSVWLIPVFLTTVSLIAATILQGIRNPHNNGNRKIHQRITQETETLPQVSWSVCLKCIHVQLLCFGHTPLTVMLLQFLNSVTIDGKSYHFIDATEEFSYSTTTVTCSIILVMLWCVLFIIALYKATNWLQNCKITPNQFLTIVTLPPLIFVFWPLIKLGMLENGLTESDARIAKHILDTIYQGYCYLDIENAQPKGWKINWECVYLTSRFLLAVSCVFCTNPEDRLKYISIILLMHFFAHQICQPLNTHRLNAVESVCLVSLNLMNSVASIAQFSLRAGIVEDITNVFVALSFAPFIAYVIFRMIDLVDYLCFICRNREDRKLD</sequence>
<dbReference type="RefSeq" id="XP_066925882.1">
    <property type="nucleotide sequence ID" value="XM_067069781.1"/>
</dbReference>
<evidence type="ECO:0000313" key="6">
    <source>
        <dbReference type="Proteomes" id="UP000594262"/>
    </source>
</evidence>
<accession>A0A7M6DKW0</accession>
<dbReference type="GO" id="GO:0005576">
    <property type="term" value="C:extracellular region"/>
    <property type="evidence" value="ECO:0007669"/>
    <property type="project" value="InterPro"/>
</dbReference>
<keyword evidence="6" id="KW-1185">Reference proteome</keyword>
<evidence type="ECO:0000259" key="4">
    <source>
        <dbReference type="PROSITE" id="PS50940"/>
    </source>
</evidence>
<feature type="chain" id="PRO_5029716271" description="Chitin-binding type-2 domain-containing protein" evidence="3">
    <location>
        <begin position="25"/>
        <end position="1206"/>
    </location>
</feature>
<feature type="transmembrane region" description="Helical" evidence="2">
    <location>
        <begin position="1166"/>
        <end position="1184"/>
    </location>
</feature>
<proteinExistence type="predicted"/>
<dbReference type="Pfam" id="PF01607">
    <property type="entry name" value="CBM_14"/>
    <property type="match status" value="1"/>
</dbReference>
<keyword evidence="2" id="KW-1133">Transmembrane helix</keyword>
<feature type="transmembrane region" description="Helical" evidence="2">
    <location>
        <begin position="641"/>
        <end position="671"/>
    </location>
</feature>
<feature type="transmembrane region" description="Helical" evidence="2">
    <location>
        <begin position="1017"/>
        <end position="1038"/>
    </location>
</feature>
<dbReference type="GO" id="GO:0008061">
    <property type="term" value="F:chitin binding"/>
    <property type="evidence" value="ECO:0007669"/>
    <property type="project" value="InterPro"/>
</dbReference>
<dbReference type="Proteomes" id="UP000594262">
    <property type="component" value="Unplaced"/>
</dbReference>
<dbReference type="AlphaFoldDB" id="A0A7M6DKW0"/>
<name>A0A7M6DKW0_9CNID</name>